<dbReference type="InterPro" id="IPR025526">
    <property type="entry name" value="DsrC-like_dom_sf"/>
</dbReference>
<dbReference type="PANTHER" id="PTHR37010">
    <property type="entry name" value="SULFURTRANSFERASE TUSE"/>
    <property type="match status" value="1"/>
</dbReference>
<dbReference type="InterPro" id="IPR043163">
    <property type="entry name" value="DsrC-like_N"/>
</dbReference>
<organism evidence="5 6">
    <name type="scientific">candidate division TA06 bacterium</name>
    <dbReference type="NCBI Taxonomy" id="2250710"/>
    <lineage>
        <taxon>Bacteria</taxon>
        <taxon>Bacteria division TA06</taxon>
    </lineage>
</organism>
<sequence>MAIIEIEGRKFEVDEEGFLRNPEEWNDEVAVLLAKADNIQEMSEEHWAVVKYIRQYYLENQLAPMVRSLCKATDLKLRKIYELFPLGPAKGACKVAGLPKPDGCV</sequence>
<comment type="caution">
    <text evidence="5">The sequence shown here is derived from an EMBL/GenBank/DDBJ whole genome shotgun (WGS) entry which is preliminary data.</text>
</comment>
<comment type="similarity">
    <text evidence="2">Belongs to the DsrC/TusE family.</text>
</comment>
<dbReference type="GO" id="GO:0005737">
    <property type="term" value="C:cytoplasm"/>
    <property type="evidence" value="ECO:0007669"/>
    <property type="project" value="UniProtKB-SubCell"/>
</dbReference>
<evidence type="ECO:0000313" key="6">
    <source>
        <dbReference type="Proteomes" id="UP000315534"/>
    </source>
</evidence>
<keyword evidence="3" id="KW-0963">Cytoplasm</keyword>
<gene>
    <name evidence="5" type="primary">tusE</name>
    <name evidence="5" type="ORF">E3J38_05810</name>
</gene>
<dbReference type="SUPFAM" id="SSF69721">
    <property type="entry name" value="DsrC, the gamma subunit of dissimilatory sulfite reductase"/>
    <property type="match status" value="1"/>
</dbReference>
<evidence type="ECO:0000256" key="4">
    <source>
        <dbReference type="PIRSR" id="PIRSR006223-50"/>
    </source>
</evidence>
<dbReference type="Gene3D" id="3.30.1420.10">
    <property type="match status" value="1"/>
</dbReference>
<protein>
    <submittedName>
        <fullName evidence="5">TusE/DsrC/DsvC family sulfur relay protein</fullName>
    </submittedName>
</protein>
<dbReference type="PANTHER" id="PTHR37010:SF1">
    <property type="entry name" value="SULFURTRANSFERASE TUSE"/>
    <property type="match status" value="1"/>
</dbReference>
<dbReference type="InterPro" id="IPR007453">
    <property type="entry name" value="DsrC/TusE"/>
</dbReference>
<name>A0A523XM45_UNCT6</name>
<dbReference type="Gene3D" id="1.10.10.370">
    <property type="entry name" value="DsrC-like protein, C-terminal domain"/>
    <property type="match status" value="1"/>
</dbReference>
<feature type="active site" description="Cysteine persulfide intermediate" evidence="4">
    <location>
        <position position="104"/>
    </location>
</feature>
<dbReference type="Pfam" id="PF04358">
    <property type="entry name" value="DsrC"/>
    <property type="match status" value="1"/>
</dbReference>
<dbReference type="Proteomes" id="UP000315534">
    <property type="component" value="Unassembled WGS sequence"/>
</dbReference>
<evidence type="ECO:0000256" key="2">
    <source>
        <dbReference type="ARBA" id="ARBA00005718"/>
    </source>
</evidence>
<proteinExistence type="inferred from homology"/>
<comment type="subcellular location">
    <subcellularLocation>
        <location evidence="1">Cytoplasm</location>
    </subcellularLocation>
</comment>
<dbReference type="AlphaFoldDB" id="A0A523XM45"/>
<evidence type="ECO:0000256" key="1">
    <source>
        <dbReference type="ARBA" id="ARBA00004496"/>
    </source>
</evidence>
<evidence type="ECO:0000256" key="3">
    <source>
        <dbReference type="ARBA" id="ARBA00022490"/>
    </source>
</evidence>
<accession>A0A523XM45</accession>
<dbReference type="GO" id="GO:0097163">
    <property type="term" value="F:sulfur carrier activity"/>
    <property type="evidence" value="ECO:0007669"/>
    <property type="project" value="TreeGrafter"/>
</dbReference>
<dbReference type="NCBIfam" id="TIGR03342">
    <property type="entry name" value="dsrC_tusE_dsvC"/>
    <property type="match status" value="1"/>
</dbReference>
<dbReference type="GO" id="GO:0002143">
    <property type="term" value="P:tRNA wobble position uridine thiolation"/>
    <property type="evidence" value="ECO:0007669"/>
    <property type="project" value="TreeGrafter"/>
</dbReference>
<dbReference type="EMBL" id="SOIP01000347">
    <property type="protein sequence ID" value="TET80305.1"/>
    <property type="molecule type" value="Genomic_DNA"/>
</dbReference>
<dbReference type="InterPro" id="IPR042072">
    <property type="entry name" value="DsrC-like_C"/>
</dbReference>
<reference evidence="5 6" key="1">
    <citation type="submission" date="2019-03" db="EMBL/GenBank/DDBJ databases">
        <title>Metabolic potential of uncultured bacteria and archaea associated with petroleum seepage in deep-sea sediments.</title>
        <authorList>
            <person name="Dong X."/>
            <person name="Hubert C."/>
        </authorList>
    </citation>
    <scope>NUCLEOTIDE SEQUENCE [LARGE SCALE GENOMIC DNA]</scope>
    <source>
        <strain evidence="5">E29_bin36</strain>
    </source>
</reference>
<dbReference type="PIRSF" id="PIRSF006223">
    <property type="entry name" value="DsrC_TusE"/>
    <property type="match status" value="1"/>
</dbReference>
<evidence type="ECO:0000313" key="5">
    <source>
        <dbReference type="EMBL" id="TET80305.1"/>
    </source>
</evidence>